<dbReference type="Proteomes" id="UP000554235">
    <property type="component" value="Unassembled WGS sequence"/>
</dbReference>
<dbReference type="EMBL" id="JAADYS010001678">
    <property type="protein sequence ID" value="KAF4461642.1"/>
    <property type="molecule type" value="Genomic_DNA"/>
</dbReference>
<sequence>MTTRTLDVHKSTPAVIAWRCNDSTRCLAEPDPQIKRIILTTRFDATCAWFELSIPIKLKGIKTASSIIVRILPSSIAAFDYVPCTTAPQVVHDTLASTTLCLDFQLNQHLQILVPADAHEPLHPIRAQGGTVLDAIRQLANVTSLSVYVEALALSNTQLQSVRDAISQGLAASSHQDLASMYGGSGAKTISFVDPSHLPPPAYDETEPPPPSAPILDRKRLRKDSREERDEDIALIWAQITMMQKNDAQRIRALERENDNLKHEITELREQFTTLVTRQMRLEEEFGALETTTEQKMGDLGDEMSVKMTELNEDIHALSLRVDFIQQDDDEDELVDRAKDRVIDHLITRLAGD</sequence>
<keyword evidence="1" id="KW-0175">Coiled coil</keyword>
<evidence type="ECO:0000256" key="1">
    <source>
        <dbReference type="SAM" id="Coils"/>
    </source>
</evidence>
<evidence type="ECO:0000313" key="3">
    <source>
        <dbReference type="EMBL" id="KAF4461642.1"/>
    </source>
</evidence>
<organism evidence="3 4">
    <name type="scientific">Fusarium albosuccineum</name>
    <dbReference type="NCBI Taxonomy" id="1237068"/>
    <lineage>
        <taxon>Eukaryota</taxon>
        <taxon>Fungi</taxon>
        <taxon>Dikarya</taxon>
        <taxon>Ascomycota</taxon>
        <taxon>Pezizomycotina</taxon>
        <taxon>Sordariomycetes</taxon>
        <taxon>Hypocreomycetidae</taxon>
        <taxon>Hypocreales</taxon>
        <taxon>Nectriaceae</taxon>
        <taxon>Fusarium</taxon>
        <taxon>Fusarium decemcellulare species complex</taxon>
    </lineage>
</organism>
<evidence type="ECO:0000313" key="4">
    <source>
        <dbReference type="Proteomes" id="UP000554235"/>
    </source>
</evidence>
<accession>A0A8H4PHS0</accession>
<protein>
    <submittedName>
        <fullName evidence="3">Uncharacterized protein</fullName>
    </submittedName>
</protein>
<reference evidence="3 4" key="1">
    <citation type="submission" date="2020-01" db="EMBL/GenBank/DDBJ databases">
        <title>Identification and distribution of gene clusters putatively required for synthesis of sphingolipid metabolism inhibitors in phylogenetically diverse species of the filamentous fungus Fusarium.</title>
        <authorList>
            <person name="Kim H.-S."/>
            <person name="Busman M."/>
            <person name="Brown D.W."/>
            <person name="Divon H."/>
            <person name="Uhlig S."/>
            <person name="Proctor R.H."/>
        </authorList>
    </citation>
    <scope>NUCLEOTIDE SEQUENCE [LARGE SCALE GENOMIC DNA]</scope>
    <source>
        <strain evidence="3 4">NRRL 20459</strain>
    </source>
</reference>
<feature type="coiled-coil region" evidence="1">
    <location>
        <begin position="244"/>
        <end position="278"/>
    </location>
</feature>
<name>A0A8H4PHS0_9HYPO</name>
<feature type="region of interest" description="Disordered" evidence="2">
    <location>
        <begin position="191"/>
        <end position="224"/>
    </location>
</feature>
<feature type="compositionally biased region" description="Pro residues" evidence="2">
    <location>
        <begin position="197"/>
        <end position="213"/>
    </location>
</feature>
<dbReference type="OrthoDB" id="47007at2759"/>
<keyword evidence="4" id="KW-1185">Reference proteome</keyword>
<gene>
    <name evidence="3" type="ORF">FALBO_11555</name>
</gene>
<proteinExistence type="predicted"/>
<dbReference type="AlphaFoldDB" id="A0A8H4PHS0"/>
<evidence type="ECO:0000256" key="2">
    <source>
        <dbReference type="SAM" id="MobiDB-lite"/>
    </source>
</evidence>
<comment type="caution">
    <text evidence="3">The sequence shown here is derived from an EMBL/GenBank/DDBJ whole genome shotgun (WGS) entry which is preliminary data.</text>
</comment>